<protein>
    <submittedName>
        <fullName evidence="1">Uncharacterized protein</fullName>
    </submittedName>
</protein>
<dbReference type="GeneID" id="65131819"/>
<dbReference type="KEGG" id="vg:65131819"/>
<dbReference type="RefSeq" id="YP_010113306.1">
    <property type="nucleotide sequence ID" value="NC_055901.1"/>
</dbReference>
<sequence length="42" mass="5162">MSHTLKEVIQNPDFIRAVEWLKKEQKYRFNNNYYSKNDGENL</sequence>
<name>A0A7M1RTR6_9CAUD</name>
<evidence type="ECO:0000313" key="1">
    <source>
        <dbReference type="EMBL" id="QOR57666.1"/>
    </source>
</evidence>
<organism evidence="1 2">
    <name type="scientific">uncultured phage cr130_1</name>
    <dbReference type="NCBI Taxonomy" id="2772092"/>
    <lineage>
        <taxon>Viruses</taxon>
        <taxon>Duplodnaviria</taxon>
        <taxon>Heunggongvirae</taxon>
        <taxon>Uroviricota</taxon>
        <taxon>Caudoviricetes</taxon>
        <taxon>Crassvirales</taxon>
        <taxon>Suoliviridae</taxon>
        <taxon>Oafivirinae</taxon>
        <taxon>Chuhaivirus</taxon>
        <taxon>Chuhaivirus simiae</taxon>
    </lineage>
</organism>
<keyword evidence="2" id="KW-1185">Reference proteome</keyword>
<evidence type="ECO:0000313" key="2">
    <source>
        <dbReference type="Proteomes" id="UP000594028"/>
    </source>
</evidence>
<dbReference type="Proteomes" id="UP000594028">
    <property type="component" value="Segment"/>
</dbReference>
<reference evidence="1 2" key="1">
    <citation type="submission" date="2020-07" db="EMBL/GenBank/DDBJ databases">
        <title>Taxonomic proposal: Crassvirales, a new order of highly abundant and diverse bacterial viruses.</title>
        <authorList>
            <person name="Shkoporov A.N."/>
            <person name="Stockdale S.R."/>
            <person name="Guerin E."/>
            <person name="Ross R.P."/>
            <person name="Hill C."/>
        </authorList>
    </citation>
    <scope>NUCLEOTIDE SEQUENCE [LARGE SCALE GENOMIC DNA]</scope>
</reference>
<proteinExistence type="predicted"/>
<accession>A0A7M1RTR6</accession>
<dbReference type="EMBL" id="MT774408">
    <property type="protein sequence ID" value="QOR57666.1"/>
    <property type="molecule type" value="Genomic_DNA"/>
</dbReference>